<dbReference type="SUPFAM" id="SSF50249">
    <property type="entry name" value="Nucleic acid-binding proteins"/>
    <property type="match status" value="1"/>
</dbReference>
<dbReference type="InterPro" id="IPR057620">
    <property type="entry name" value="POT1A/B-like_OB"/>
</dbReference>
<dbReference type="Pfam" id="PF25507">
    <property type="entry name" value="OB_POT1A"/>
    <property type="match status" value="1"/>
</dbReference>
<keyword evidence="3" id="KW-1185">Reference proteome</keyword>
<dbReference type="OrthoDB" id="2186770at2759"/>
<dbReference type="InterPro" id="IPR028389">
    <property type="entry name" value="POT1"/>
</dbReference>
<comment type="caution">
    <text evidence="2">The sequence shown here is derived from an EMBL/GenBank/DDBJ whole genome shotgun (WGS) entry which is preliminary data.</text>
</comment>
<evidence type="ECO:0000259" key="1">
    <source>
        <dbReference type="Pfam" id="PF25507"/>
    </source>
</evidence>
<evidence type="ECO:0000313" key="2">
    <source>
        <dbReference type="EMBL" id="EPS61978.1"/>
    </source>
</evidence>
<gene>
    <name evidence="2" type="ORF">M569_12815</name>
</gene>
<dbReference type="Gene3D" id="2.40.50.140">
    <property type="entry name" value="Nucleic acid-binding proteins"/>
    <property type="match status" value="1"/>
</dbReference>
<accession>S8DGQ0</accession>
<dbReference type="AlphaFoldDB" id="S8DGQ0"/>
<dbReference type="GO" id="GO:0098505">
    <property type="term" value="F:G-rich strand telomeric DNA binding"/>
    <property type="evidence" value="ECO:0007669"/>
    <property type="project" value="TreeGrafter"/>
</dbReference>
<dbReference type="GO" id="GO:0010521">
    <property type="term" value="F:telomerase inhibitor activity"/>
    <property type="evidence" value="ECO:0007669"/>
    <property type="project" value="TreeGrafter"/>
</dbReference>
<protein>
    <recommendedName>
        <fullName evidence="1">POT1A/B-like OB fold domain-containing protein</fullName>
    </recommendedName>
</protein>
<proteinExistence type="predicted"/>
<reference evidence="2 3" key="1">
    <citation type="journal article" date="2013" name="BMC Genomics">
        <title>The miniature genome of a carnivorous plant Genlisea aurea contains a low number of genes and short non-coding sequences.</title>
        <authorList>
            <person name="Leushkin E.V."/>
            <person name="Sutormin R.A."/>
            <person name="Nabieva E.R."/>
            <person name="Penin A.A."/>
            <person name="Kondrashov A.S."/>
            <person name="Logacheva M.D."/>
        </authorList>
    </citation>
    <scope>NUCLEOTIDE SEQUENCE [LARGE SCALE GENOMIC DNA]</scope>
</reference>
<dbReference type="EMBL" id="AUSU01006469">
    <property type="protein sequence ID" value="EPS61978.1"/>
    <property type="molecule type" value="Genomic_DNA"/>
</dbReference>
<feature type="non-terminal residue" evidence="2">
    <location>
        <position position="331"/>
    </location>
</feature>
<sequence length="331" mass="37656">MKDRTFDFLKIADAEAHLDQRVNLLGIVTETGIPKITKGKDMSDLISLNKIKEGELCNLLCKILHVSQVDECDWIIYVWDGTDAPPVAIETNLENETRNSSLVLPLHPEAGPLSRSFLRTFPRVGTVLRMFAHHQDKEAIKLLKANKWVKFLGVKCEVHSTLWRAVLMPFSKFCLLSDGHDSVVARQRFYEERIDAESPWGRMPMTCFPWPSRMIETCHQEVPFVTLMDVLADPQGVGKYRCVVRIVEMIPVDLSILRLSLEDPTARIRAFASAEKFLDSMEGFAEKRKALMGVGEDDDVMRPPWIECCLLSYCCNDDDDDDDGLESRIHA</sequence>
<dbReference type="InterPro" id="IPR012340">
    <property type="entry name" value="NA-bd_OB-fold"/>
</dbReference>
<dbReference type="GO" id="GO:0032210">
    <property type="term" value="P:regulation of telomere maintenance via telomerase"/>
    <property type="evidence" value="ECO:0007669"/>
    <property type="project" value="TreeGrafter"/>
</dbReference>
<dbReference type="GO" id="GO:0016233">
    <property type="term" value="P:telomere capping"/>
    <property type="evidence" value="ECO:0007669"/>
    <property type="project" value="TreeGrafter"/>
</dbReference>
<dbReference type="PANTHER" id="PTHR14513:SF0">
    <property type="entry name" value="PROTECTION OF TELOMERES PROTEIN 1"/>
    <property type="match status" value="1"/>
</dbReference>
<dbReference type="PANTHER" id="PTHR14513">
    <property type="entry name" value="PROTECTION OF TELOMERES 1"/>
    <property type="match status" value="1"/>
</dbReference>
<organism evidence="2 3">
    <name type="scientific">Genlisea aurea</name>
    <dbReference type="NCBI Taxonomy" id="192259"/>
    <lineage>
        <taxon>Eukaryota</taxon>
        <taxon>Viridiplantae</taxon>
        <taxon>Streptophyta</taxon>
        <taxon>Embryophyta</taxon>
        <taxon>Tracheophyta</taxon>
        <taxon>Spermatophyta</taxon>
        <taxon>Magnoliopsida</taxon>
        <taxon>eudicotyledons</taxon>
        <taxon>Gunneridae</taxon>
        <taxon>Pentapetalae</taxon>
        <taxon>asterids</taxon>
        <taxon>lamiids</taxon>
        <taxon>Lamiales</taxon>
        <taxon>Lentibulariaceae</taxon>
        <taxon>Genlisea</taxon>
    </lineage>
</organism>
<evidence type="ECO:0000313" key="3">
    <source>
        <dbReference type="Proteomes" id="UP000015453"/>
    </source>
</evidence>
<dbReference type="Proteomes" id="UP000015453">
    <property type="component" value="Unassembled WGS sequence"/>
</dbReference>
<name>S8DGQ0_9LAMI</name>
<feature type="domain" description="POT1A/B-like OB fold" evidence="1">
    <location>
        <begin position="210"/>
        <end position="319"/>
    </location>
</feature>
<dbReference type="GO" id="GO:0000783">
    <property type="term" value="C:nuclear telomere cap complex"/>
    <property type="evidence" value="ECO:0007669"/>
    <property type="project" value="TreeGrafter"/>
</dbReference>